<feature type="region of interest" description="Disordered" evidence="7">
    <location>
        <begin position="115"/>
        <end position="149"/>
    </location>
</feature>
<feature type="region of interest" description="Disordered" evidence="7">
    <location>
        <begin position="53"/>
        <end position="88"/>
    </location>
</feature>
<evidence type="ECO:0000256" key="7">
    <source>
        <dbReference type="SAM" id="MobiDB-lite"/>
    </source>
</evidence>
<dbReference type="GO" id="GO:0005634">
    <property type="term" value="C:nucleus"/>
    <property type="evidence" value="ECO:0007669"/>
    <property type="project" value="UniProtKB-SubCell"/>
</dbReference>
<proteinExistence type="predicted"/>
<keyword evidence="4" id="KW-0862">Zinc</keyword>
<evidence type="ECO:0000256" key="2">
    <source>
        <dbReference type="ARBA" id="ARBA00022723"/>
    </source>
</evidence>
<dbReference type="GO" id="GO:0000981">
    <property type="term" value="F:DNA-binding transcription factor activity, RNA polymerase II-specific"/>
    <property type="evidence" value="ECO:0007669"/>
    <property type="project" value="TreeGrafter"/>
</dbReference>
<dbReference type="PANTHER" id="PTHR24396">
    <property type="entry name" value="ZINC FINGER PROTEIN"/>
    <property type="match status" value="1"/>
</dbReference>
<evidence type="ECO:0000256" key="4">
    <source>
        <dbReference type="ARBA" id="ARBA00022833"/>
    </source>
</evidence>
<evidence type="ECO:0000256" key="1">
    <source>
        <dbReference type="ARBA" id="ARBA00004123"/>
    </source>
</evidence>
<dbReference type="InterPro" id="IPR036236">
    <property type="entry name" value="Znf_C2H2_sf"/>
</dbReference>
<dbReference type="SMART" id="SM00355">
    <property type="entry name" value="ZnF_C2H2"/>
    <property type="match status" value="2"/>
</dbReference>
<comment type="subcellular location">
    <subcellularLocation>
        <location evidence="1">Nucleus</location>
    </subcellularLocation>
</comment>
<feature type="domain" description="C2H2-type" evidence="8">
    <location>
        <begin position="258"/>
        <end position="285"/>
    </location>
</feature>
<dbReference type="InterPro" id="IPR051643">
    <property type="entry name" value="Transcr_Reg_ZincFinger"/>
</dbReference>
<evidence type="ECO:0000256" key="5">
    <source>
        <dbReference type="ARBA" id="ARBA00023242"/>
    </source>
</evidence>
<feature type="compositionally biased region" description="Low complexity" evidence="7">
    <location>
        <begin position="170"/>
        <end position="185"/>
    </location>
</feature>
<keyword evidence="3 6" id="KW-0863">Zinc-finger</keyword>
<keyword evidence="5" id="KW-0539">Nucleus</keyword>
<sequence length="379" mass="41172">MGYIQFDKVAVPEDNVVSLGLLNRQLQKQQQLNGLQGLLQGWSSHYLAESGSVQGFTSNHNSSKPTETSTQGTRLNGSDASSPGSSYGNWAESMETVLSPNSEALAQWASWMNSDDAGADHGKQLNGPIDSGSSRTSSTSNNSTNKPSLDEELCGLRFCSVPFTELEDLSPCSATSVSPSSASHSAPHHHTQQHQAIALTWPTATTSAATTPASMRSVAAPSKLATDMIAEVTPDSSLAKITPVGPGAPASSLEHPHFRCGMCSASFKVKGYLTRHMKKHLVNKEFRCPFWSNDCRCHPTGEFSRKDTYKTHLKSIHFVYPVGVVKNQRNNSKGRCAACYQEFSSNNEWLDKHVATRACGGLLRIKAENEQDQKLWLNL</sequence>
<dbReference type="PANTHER" id="PTHR24396:SF19">
    <property type="entry name" value="FI01119P"/>
    <property type="match status" value="1"/>
</dbReference>
<dbReference type="PROSITE" id="PS00028">
    <property type="entry name" value="ZINC_FINGER_C2H2_1"/>
    <property type="match status" value="1"/>
</dbReference>
<dbReference type="AlphaFoldDB" id="A0A1G4IRZ4"/>
<evidence type="ECO:0000313" key="9">
    <source>
        <dbReference type="EMBL" id="SCU79637.1"/>
    </source>
</evidence>
<evidence type="ECO:0000256" key="6">
    <source>
        <dbReference type="PROSITE-ProRule" id="PRU00042"/>
    </source>
</evidence>
<keyword evidence="2" id="KW-0479">Metal-binding</keyword>
<dbReference type="PROSITE" id="PS50157">
    <property type="entry name" value="ZINC_FINGER_C2H2_2"/>
    <property type="match status" value="1"/>
</dbReference>
<reference evidence="10" key="1">
    <citation type="submission" date="2016-03" db="EMBL/GenBank/DDBJ databases">
        <authorList>
            <person name="Devillers H."/>
        </authorList>
    </citation>
    <scope>NUCLEOTIDE SEQUENCE [LARGE SCALE GENOMIC DNA]</scope>
</reference>
<keyword evidence="10" id="KW-1185">Reference proteome</keyword>
<dbReference type="Gene3D" id="3.30.160.60">
    <property type="entry name" value="Classic Zinc Finger"/>
    <property type="match status" value="1"/>
</dbReference>
<dbReference type="InterPro" id="IPR013087">
    <property type="entry name" value="Znf_C2H2_type"/>
</dbReference>
<protein>
    <submittedName>
        <fullName evidence="9">LADA_0B02102g1_1</fullName>
    </submittedName>
</protein>
<gene>
    <name evidence="9" type="ORF">LADA_0B02102G</name>
</gene>
<organism evidence="9 10">
    <name type="scientific">Lachancea dasiensis</name>
    <dbReference type="NCBI Taxonomy" id="1072105"/>
    <lineage>
        <taxon>Eukaryota</taxon>
        <taxon>Fungi</taxon>
        <taxon>Dikarya</taxon>
        <taxon>Ascomycota</taxon>
        <taxon>Saccharomycotina</taxon>
        <taxon>Saccharomycetes</taxon>
        <taxon>Saccharomycetales</taxon>
        <taxon>Saccharomycetaceae</taxon>
        <taxon>Lachancea</taxon>
    </lineage>
</organism>
<dbReference type="SUPFAM" id="SSF57667">
    <property type="entry name" value="beta-beta-alpha zinc fingers"/>
    <property type="match status" value="1"/>
</dbReference>
<dbReference type="GO" id="GO:0008270">
    <property type="term" value="F:zinc ion binding"/>
    <property type="evidence" value="ECO:0007669"/>
    <property type="project" value="UniProtKB-KW"/>
</dbReference>
<dbReference type="Proteomes" id="UP000190274">
    <property type="component" value="Chromosome B"/>
</dbReference>
<evidence type="ECO:0000313" key="10">
    <source>
        <dbReference type="Proteomes" id="UP000190274"/>
    </source>
</evidence>
<feature type="region of interest" description="Disordered" evidence="7">
    <location>
        <begin position="170"/>
        <end position="195"/>
    </location>
</feature>
<dbReference type="EMBL" id="LT598456">
    <property type="protein sequence ID" value="SCU79637.1"/>
    <property type="molecule type" value="Genomic_DNA"/>
</dbReference>
<dbReference type="GO" id="GO:0000978">
    <property type="term" value="F:RNA polymerase II cis-regulatory region sequence-specific DNA binding"/>
    <property type="evidence" value="ECO:0007669"/>
    <property type="project" value="TreeGrafter"/>
</dbReference>
<name>A0A1G4IRZ4_9SACH</name>
<evidence type="ECO:0000259" key="8">
    <source>
        <dbReference type="PROSITE" id="PS50157"/>
    </source>
</evidence>
<accession>A0A1G4IRZ4</accession>
<evidence type="ECO:0000256" key="3">
    <source>
        <dbReference type="ARBA" id="ARBA00022771"/>
    </source>
</evidence>
<feature type="compositionally biased region" description="Low complexity" evidence="7">
    <location>
        <begin position="131"/>
        <end position="145"/>
    </location>
</feature>
<dbReference type="OrthoDB" id="4036443at2759"/>